<dbReference type="GeneID" id="17323637"/>
<proteinExistence type="predicted"/>
<dbReference type="Proteomes" id="UP000012073">
    <property type="component" value="Unassembled WGS sequence"/>
</dbReference>
<dbReference type="RefSeq" id="XP_005715930.1">
    <property type="nucleotide sequence ID" value="XM_005715873.1"/>
</dbReference>
<organism evidence="1 2">
    <name type="scientific">Chondrus crispus</name>
    <name type="common">Carrageen Irish moss</name>
    <name type="synonym">Polymorpha crispa</name>
    <dbReference type="NCBI Taxonomy" id="2769"/>
    <lineage>
        <taxon>Eukaryota</taxon>
        <taxon>Rhodophyta</taxon>
        <taxon>Florideophyceae</taxon>
        <taxon>Rhodymeniophycidae</taxon>
        <taxon>Gigartinales</taxon>
        <taxon>Gigartinaceae</taxon>
        <taxon>Chondrus</taxon>
    </lineage>
</organism>
<reference evidence="2" key="1">
    <citation type="journal article" date="2013" name="Proc. Natl. Acad. Sci. U.S.A.">
        <title>Genome structure and metabolic features in the red seaweed Chondrus crispus shed light on evolution of the Archaeplastida.</title>
        <authorList>
            <person name="Collen J."/>
            <person name="Porcel B."/>
            <person name="Carre W."/>
            <person name="Ball S.G."/>
            <person name="Chaparro C."/>
            <person name="Tonon T."/>
            <person name="Barbeyron T."/>
            <person name="Michel G."/>
            <person name="Noel B."/>
            <person name="Valentin K."/>
            <person name="Elias M."/>
            <person name="Artiguenave F."/>
            <person name="Arun A."/>
            <person name="Aury J.M."/>
            <person name="Barbosa-Neto J.F."/>
            <person name="Bothwell J.H."/>
            <person name="Bouget F.Y."/>
            <person name="Brillet L."/>
            <person name="Cabello-Hurtado F."/>
            <person name="Capella-Gutierrez S."/>
            <person name="Charrier B."/>
            <person name="Cladiere L."/>
            <person name="Cock J.M."/>
            <person name="Coelho S.M."/>
            <person name="Colleoni C."/>
            <person name="Czjzek M."/>
            <person name="Da Silva C."/>
            <person name="Delage L."/>
            <person name="Denoeud F."/>
            <person name="Deschamps P."/>
            <person name="Dittami S.M."/>
            <person name="Gabaldon T."/>
            <person name="Gachon C.M."/>
            <person name="Groisillier A."/>
            <person name="Herve C."/>
            <person name="Jabbari K."/>
            <person name="Katinka M."/>
            <person name="Kloareg B."/>
            <person name="Kowalczyk N."/>
            <person name="Labadie K."/>
            <person name="Leblanc C."/>
            <person name="Lopez P.J."/>
            <person name="McLachlan D.H."/>
            <person name="Meslet-Cladiere L."/>
            <person name="Moustafa A."/>
            <person name="Nehr Z."/>
            <person name="Nyvall Collen P."/>
            <person name="Panaud O."/>
            <person name="Partensky F."/>
            <person name="Poulain J."/>
            <person name="Rensing S.A."/>
            <person name="Rousvoal S."/>
            <person name="Samson G."/>
            <person name="Symeonidi A."/>
            <person name="Weissenbach J."/>
            <person name="Zambounis A."/>
            <person name="Wincker P."/>
            <person name="Boyen C."/>
        </authorList>
    </citation>
    <scope>NUCLEOTIDE SEQUENCE [LARGE SCALE GENOMIC DNA]</scope>
    <source>
        <strain evidence="2">cv. Stackhouse</strain>
    </source>
</reference>
<keyword evidence="2" id="KW-1185">Reference proteome</keyword>
<evidence type="ECO:0000313" key="1">
    <source>
        <dbReference type="EMBL" id="CDF36111.1"/>
    </source>
</evidence>
<dbReference type="AlphaFoldDB" id="R7QF93"/>
<name>R7QF93_CHOCR</name>
<evidence type="ECO:0000313" key="2">
    <source>
        <dbReference type="Proteomes" id="UP000012073"/>
    </source>
</evidence>
<dbReference type="Gramene" id="CDF36111">
    <property type="protein sequence ID" value="CDF36111"/>
    <property type="gene ID" value="CHC_T00004222001"/>
</dbReference>
<sequence length="106" mass="11472">MVTIAAPPSLVRITMQLATRDTAITAIGILVALLFSSAPAFDATARTFLIRSFCNIHVLRDILLNGDVFLDALVVHSKGDCDQDQEGQEKTCAAMKHGREVDLLFG</sequence>
<accession>R7QF93</accession>
<protein>
    <submittedName>
        <fullName evidence="1">Uncharacterized protein</fullName>
    </submittedName>
</protein>
<dbReference type="KEGG" id="ccp:CHC_T00004222001"/>
<gene>
    <name evidence="1" type="ORF">CHC_T00004222001</name>
</gene>
<dbReference type="EMBL" id="HG001760">
    <property type="protein sequence ID" value="CDF36111.1"/>
    <property type="molecule type" value="Genomic_DNA"/>
</dbReference>